<sequence length="92" mass="9820">MFAYCTTPGSYAAVAAVHHVHEAVLRIAGLPAHRLVFRVALHSAFEHDVGRHLVIGPPWIRRAIGKLSQGSLCSFASPDRSGFAQTALTASS</sequence>
<dbReference type="EMBL" id="CP000270">
    <property type="protein sequence ID" value="ABE30003.1"/>
    <property type="molecule type" value="Genomic_DNA"/>
</dbReference>
<evidence type="ECO:0000313" key="2">
    <source>
        <dbReference type="Proteomes" id="UP000001817"/>
    </source>
</evidence>
<name>Q141I6_PARXL</name>
<dbReference type="Proteomes" id="UP000001817">
    <property type="component" value="Chromosome 1"/>
</dbReference>
<proteinExistence type="predicted"/>
<dbReference type="KEGG" id="bxe:Bxe_A2976"/>
<accession>Q141I6</accession>
<organism evidence="1 2">
    <name type="scientific">Paraburkholderia xenovorans (strain LB400)</name>
    <dbReference type="NCBI Taxonomy" id="266265"/>
    <lineage>
        <taxon>Bacteria</taxon>
        <taxon>Pseudomonadati</taxon>
        <taxon>Pseudomonadota</taxon>
        <taxon>Betaproteobacteria</taxon>
        <taxon>Burkholderiales</taxon>
        <taxon>Burkholderiaceae</taxon>
        <taxon>Paraburkholderia</taxon>
    </lineage>
</organism>
<evidence type="ECO:0000313" key="1">
    <source>
        <dbReference type="EMBL" id="ABE30003.1"/>
    </source>
</evidence>
<gene>
    <name evidence="1" type="ORF">Bxe_A2976</name>
</gene>
<protein>
    <submittedName>
        <fullName evidence="1">Uncharacterized protein</fullName>
    </submittedName>
</protein>
<reference evidence="1 2" key="1">
    <citation type="journal article" date="2006" name="Proc. Natl. Acad. Sci. U.S.A.">
        <title>Burkholderia xenovorans LB400 harbors a multi-replicon, 9.73-Mbp genome shaped for versatility.</title>
        <authorList>
            <person name="Chain P.S."/>
            <person name="Denef V.J."/>
            <person name="Konstantinidis K.T."/>
            <person name="Vergez L.M."/>
            <person name="Agullo L."/>
            <person name="Reyes V.L."/>
            <person name="Hauser L."/>
            <person name="Cordova M."/>
            <person name="Gomez L."/>
            <person name="Gonzalez M."/>
            <person name="Land M."/>
            <person name="Lao V."/>
            <person name="Larimer F."/>
            <person name="LiPuma J.J."/>
            <person name="Mahenthiralingam E."/>
            <person name="Malfatti S.A."/>
            <person name="Marx C.J."/>
            <person name="Parnell J.J."/>
            <person name="Ramette A."/>
            <person name="Richardson P."/>
            <person name="Seeger M."/>
            <person name="Smith D."/>
            <person name="Spilker T."/>
            <person name="Sul W.J."/>
            <person name="Tsoi T.V."/>
            <person name="Ulrich L.E."/>
            <person name="Zhulin I.B."/>
            <person name="Tiedje J.M."/>
        </authorList>
    </citation>
    <scope>NUCLEOTIDE SEQUENCE [LARGE SCALE GENOMIC DNA]</scope>
    <source>
        <strain evidence="1 2">LB400</strain>
    </source>
</reference>
<keyword evidence="2" id="KW-1185">Reference proteome</keyword>
<dbReference type="AlphaFoldDB" id="Q141I6"/>